<keyword evidence="4 7" id="KW-1133">Transmembrane helix</keyword>
<organism evidence="9 10">
    <name type="scientific">Tigriopus californicus</name>
    <name type="common">Marine copepod</name>
    <dbReference type="NCBI Taxonomy" id="6832"/>
    <lineage>
        <taxon>Eukaryota</taxon>
        <taxon>Metazoa</taxon>
        <taxon>Ecdysozoa</taxon>
        <taxon>Arthropoda</taxon>
        <taxon>Crustacea</taxon>
        <taxon>Multicrustacea</taxon>
        <taxon>Hexanauplia</taxon>
        <taxon>Copepoda</taxon>
        <taxon>Harpacticoida</taxon>
        <taxon>Harpacticidae</taxon>
        <taxon>Tigriopus</taxon>
    </lineage>
</organism>
<feature type="transmembrane region" description="Helical" evidence="7">
    <location>
        <begin position="93"/>
        <end position="114"/>
    </location>
</feature>
<dbReference type="PANTHER" id="PTHR46641">
    <property type="entry name" value="FMRFAMIDE RECEPTOR-RELATED"/>
    <property type="match status" value="1"/>
</dbReference>
<dbReference type="PROSITE" id="PS00237">
    <property type="entry name" value="G_PROTEIN_RECEP_F1_1"/>
    <property type="match status" value="1"/>
</dbReference>
<keyword evidence="3 6" id="KW-0812">Transmembrane</keyword>
<feature type="transmembrane region" description="Helical" evidence="7">
    <location>
        <begin position="324"/>
        <end position="352"/>
    </location>
</feature>
<feature type="transmembrane region" description="Helical" evidence="7">
    <location>
        <begin position="176"/>
        <end position="193"/>
    </location>
</feature>
<dbReference type="InterPro" id="IPR052954">
    <property type="entry name" value="GPCR-Ligand_Int"/>
</dbReference>
<name>A0A553N791_TIGCA</name>
<evidence type="ECO:0000259" key="8">
    <source>
        <dbReference type="PROSITE" id="PS50262"/>
    </source>
</evidence>
<evidence type="ECO:0000256" key="2">
    <source>
        <dbReference type="ARBA" id="ARBA00010663"/>
    </source>
</evidence>
<comment type="caution">
    <text evidence="9">The sequence shown here is derived from an EMBL/GenBank/DDBJ whole genome shotgun (WGS) entry which is preliminary data.</text>
</comment>
<dbReference type="STRING" id="6832.A0A553N791"/>
<dbReference type="EMBL" id="VCGU01000459">
    <property type="protein sequence ID" value="TRY61270.1"/>
    <property type="molecule type" value="Genomic_DNA"/>
</dbReference>
<dbReference type="SUPFAM" id="SSF81321">
    <property type="entry name" value="Family A G protein-coupled receptor-like"/>
    <property type="match status" value="1"/>
</dbReference>
<dbReference type="InterPro" id="IPR000276">
    <property type="entry name" value="GPCR_Rhodpsn"/>
</dbReference>
<dbReference type="GO" id="GO:0016020">
    <property type="term" value="C:membrane"/>
    <property type="evidence" value="ECO:0007669"/>
    <property type="project" value="UniProtKB-SubCell"/>
</dbReference>
<evidence type="ECO:0000256" key="5">
    <source>
        <dbReference type="ARBA" id="ARBA00023136"/>
    </source>
</evidence>
<evidence type="ECO:0000256" key="7">
    <source>
        <dbReference type="SAM" id="Phobius"/>
    </source>
</evidence>
<dbReference type="AlphaFoldDB" id="A0A553N791"/>
<keyword evidence="6" id="KW-0807">Transducer</keyword>
<dbReference type="PRINTS" id="PR00237">
    <property type="entry name" value="GPCRRHODOPSN"/>
</dbReference>
<dbReference type="PROSITE" id="PS50262">
    <property type="entry name" value="G_PROTEIN_RECEP_F1_2"/>
    <property type="match status" value="1"/>
</dbReference>
<feature type="transmembrane region" description="Helical" evidence="7">
    <location>
        <begin position="134"/>
        <end position="155"/>
    </location>
</feature>
<dbReference type="GO" id="GO:0004930">
    <property type="term" value="F:G protein-coupled receptor activity"/>
    <property type="evidence" value="ECO:0007669"/>
    <property type="project" value="UniProtKB-KW"/>
</dbReference>
<keyword evidence="10" id="KW-1185">Reference proteome</keyword>
<dbReference type="Gene3D" id="1.20.1070.10">
    <property type="entry name" value="Rhodopsin 7-helix transmembrane proteins"/>
    <property type="match status" value="1"/>
</dbReference>
<evidence type="ECO:0000256" key="4">
    <source>
        <dbReference type="ARBA" id="ARBA00022989"/>
    </source>
</evidence>
<evidence type="ECO:0000313" key="10">
    <source>
        <dbReference type="Proteomes" id="UP000318571"/>
    </source>
</evidence>
<keyword evidence="6" id="KW-0297">G-protein coupled receptor</keyword>
<dbReference type="Pfam" id="PF00001">
    <property type="entry name" value="7tm_1"/>
    <property type="match status" value="1"/>
</dbReference>
<accession>A0A553N791</accession>
<evidence type="ECO:0000313" key="9">
    <source>
        <dbReference type="EMBL" id="TRY61270.1"/>
    </source>
</evidence>
<evidence type="ECO:0000256" key="3">
    <source>
        <dbReference type="ARBA" id="ARBA00022692"/>
    </source>
</evidence>
<keyword evidence="5 7" id="KW-0472">Membrane</keyword>
<evidence type="ECO:0000256" key="6">
    <source>
        <dbReference type="RuleBase" id="RU000688"/>
    </source>
</evidence>
<dbReference type="CDD" id="cd14978">
    <property type="entry name" value="7tmA_FMRFamide_R-like"/>
    <property type="match status" value="1"/>
</dbReference>
<dbReference type="PANTHER" id="PTHR46641:SF2">
    <property type="entry name" value="FMRFAMIDE RECEPTOR"/>
    <property type="match status" value="1"/>
</dbReference>
<gene>
    <name evidence="9" type="ORF">TCAL_02155</name>
</gene>
<comment type="subcellular location">
    <subcellularLocation>
        <location evidence="1">Membrane</location>
    </subcellularLocation>
</comment>
<evidence type="ECO:0000256" key="1">
    <source>
        <dbReference type="ARBA" id="ARBA00004370"/>
    </source>
</evidence>
<dbReference type="InterPro" id="IPR017452">
    <property type="entry name" value="GPCR_Rhodpsn_7TM"/>
</dbReference>
<protein>
    <recommendedName>
        <fullName evidence="8">G-protein coupled receptors family 1 profile domain-containing protein</fullName>
    </recommendedName>
</protein>
<feature type="transmembrane region" description="Helical" evidence="7">
    <location>
        <begin position="284"/>
        <end position="304"/>
    </location>
</feature>
<reference evidence="9 10" key="1">
    <citation type="journal article" date="2018" name="Nat. Ecol. Evol.">
        <title>Genomic signatures of mitonuclear coevolution across populations of Tigriopus californicus.</title>
        <authorList>
            <person name="Barreto F.S."/>
            <person name="Watson E.T."/>
            <person name="Lima T.G."/>
            <person name="Willett C.S."/>
            <person name="Edmands S."/>
            <person name="Li W."/>
            <person name="Burton R.S."/>
        </authorList>
    </citation>
    <scope>NUCLEOTIDE SEQUENCE [LARGE SCALE GENOMIC DNA]</scope>
    <source>
        <strain evidence="9 10">San Diego</strain>
    </source>
</reference>
<feature type="domain" description="G-protein coupled receptors family 1 profile" evidence="8">
    <location>
        <begin position="73"/>
        <end position="350"/>
    </location>
</feature>
<keyword evidence="6" id="KW-0675">Receptor</keyword>
<proteinExistence type="inferred from homology"/>
<dbReference type="OMA" id="FICHIFR"/>
<sequence length="444" mass="50228">MEATSANFEDLVFVDPLSVGRTNGTLKTELSSFSSTISPEDARSSQIISLQAASIFWFEGVWVPIIGSIGIIGNVLSILVLTKRDLDLKSSFVNLLITLCVFDIFFIVAVNLFYSLPIHSRFYEVEILPYMTPLLLPLIHIVLTGSVYSVVAVAVERYFIICNPFNIVNQGRGFRYIILIVIFSTLYNLNKFFEVTVGYATVTREYWNVTSQSIQEENVTQAKVVVTSIRGNAEYTKIVIILNFIVMVVIPLMVLSICHIFTFKAIHKTTHFHNAISSHQRRDNAMAMLFFFIILCFVICHSGKFTLNFFEMSRIATQEKDKEWPLWAFILARINHLMLVINSSVNFFIYCFRDARFRTALFSLLGLKSCHSLLASEEPIDHTCIPGSIRRSRRSHNNNYSTNNGNPCNGQSVREIQDSGEDVELNTVTINTVVCGINAEPHPV</sequence>
<feature type="transmembrane region" description="Helical" evidence="7">
    <location>
        <begin position="238"/>
        <end position="263"/>
    </location>
</feature>
<feature type="transmembrane region" description="Helical" evidence="7">
    <location>
        <begin position="61"/>
        <end position="81"/>
    </location>
</feature>
<comment type="similarity">
    <text evidence="2 6">Belongs to the G-protein coupled receptor 1 family.</text>
</comment>
<dbReference type="Proteomes" id="UP000318571">
    <property type="component" value="Chromosome 8"/>
</dbReference>